<comment type="caution">
    <text evidence="4">The sequence shown here is derived from an EMBL/GenBank/DDBJ whole genome shotgun (WGS) entry which is preliminary data.</text>
</comment>
<dbReference type="CDD" id="cd01131">
    <property type="entry name" value="PilT"/>
    <property type="match status" value="1"/>
</dbReference>
<dbReference type="InterPro" id="IPR050921">
    <property type="entry name" value="T4SS_GSP_E_ATPase"/>
</dbReference>
<name>V7IFU5_EIKCO</name>
<dbReference type="GO" id="GO:0016887">
    <property type="term" value="F:ATP hydrolysis activity"/>
    <property type="evidence" value="ECO:0007669"/>
    <property type="project" value="InterPro"/>
</dbReference>
<dbReference type="PATRIC" id="fig|1073362.3.peg.565"/>
<dbReference type="PANTHER" id="PTHR30486:SF12">
    <property type="entry name" value="TYPE IV PILUS ATPASE PILU"/>
    <property type="match status" value="1"/>
</dbReference>
<dbReference type="EMBL" id="AZGQ01000002">
    <property type="protein sequence ID" value="ETA84199.1"/>
    <property type="molecule type" value="Genomic_DNA"/>
</dbReference>
<evidence type="ECO:0000313" key="5">
    <source>
        <dbReference type="Proteomes" id="UP000018554"/>
    </source>
</evidence>
<gene>
    <name evidence="4" type="ORF">HMPREF1177_00495</name>
</gene>
<evidence type="ECO:0000256" key="1">
    <source>
        <dbReference type="ARBA" id="ARBA00006611"/>
    </source>
</evidence>
<feature type="region of interest" description="Disordered" evidence="2">
    <location>
        <begin position="1"/>
        <end position="37"/>
    </location>
</feature>
<dbReference type="InterPro" id="IPR006321">
    <property type="entry name" value="PilT/PilU"/>
</dbReference>
<reference evidence="4 5" key="1">
    <citation type="submission" date="2013-11" db="EMBL/GenBank/DDBJ databases">
        <title>The Genome Sequence of Eikenella corrodens CC92I.</title>
        <authorList>
            <consortium name="The Broad Institute Genomics Platform"/>
            <person name="Earl A."/>
            <person name="Allen-Vercoe E."/>
            <person name="Daigneault M."/>
            <person name="Young S.K."/>
            <person name="Zeng Q."/>
            <person name="Gargeya S."/>
            <person name="Fitzgerald M."/>
            <person name="Abouelleil A."/>
            <person name="Alvarado L."/>
            <person name="Chapman S.B."/>
            <person name="Gainer-Dewar J."/>
            <person name="Goldberg J."/>
            <person name="Griggs A."/>
            <person name="Gujja S."/>
            <person name="Hansen M."/>
            <person name="Howarth C."/>
            <person name="Imamovic A."/>
            <person name="Ireland A."/>
            <person name="Larimer J."/>
            <person name="McCowan C."/>
            <person name="Murphy C."/>
            <person name="Pearson M."/>
            <person name="Poon T.W."/>
            <person name="Priest M."/>
            <person name="Roberts A."/>
            <person name="Saif S."/>
            <person name="Shea T."/>
            <person name="Sykes S."/>
            <person name="Wortman J."/>
            <person name="Nusbaum C."/>
            <person name="Birren B."/>
        </authorList>
    </citation>
    <scope>NUCLEOTIDE SEQUENCE [LARGE SCALE GENOMIC DNA]</scope>
    <source>
        <strain evidence="4 5">CC92I</strain>
    </source>
</reference>
<feature type="compositionally biased region" description="Low complexity" evidence="2">
    <location>
        <begin position="88"/>
        <end position="123"/>
    </location>
</feature>
<keyword evidence="5" id="KW-1185">Reference proteome</keyword>
<dbReference type="Gene3D" id="3.30.450.90">
    <property type="match status" value="1"/>
</dbReference>
<dbReference type="InterPro" id="IPR027417">
    <property type="entry name" value="P-loop_NTPase"/>
</dbReference>
<dbReference type="SUPFAM" id="SSF52540">
    <property type="entry name" value="P-loop containing nucleoside triphosphate hydrolases"/>
    <property type="match status" value="1"/>
</dbReference>
<dbReference type="Gene3D" id="3.40.50.300">
    <property type="entry name" value="P-loop containing nucleotide triphosphate hydrolases"/>
    <property type="match status" value="1"/>
</dbReference>
<evidence type="ECO:0000313" key="4">
    <source>
        <dbReference type="EMBL" id="ETA84199.1"/>
    </source>
</evidence>
<dbReference type="AlphaFoldDB" id="V7IFU5"/>
<organism evidence="4 5">
    <name type="scientific">Eikenella corrodens CC92I</name>
    <dbReference type="NCBI Taxonomy" id="1073362"/>
    <lineage>
        <taxon>Bacteria</taxon>
        <taxon>Pseudomonadati</taxon>
        <taxon>Pseudomonadota</taxon>
        <taxon>Betaproteobacteria</taxon>
        <taxon>Neisseriales</taxon>
        <taxon>Neisseriaceae</taxon>
        <taxon>Eikenella</taxon>
    </lineage>
</organism>
<feature type="domain" description="Bacterial type II secretion system protein E" evidence="3">
    <location>
        <begin position="189"/>
        <end position="472"/>
    </location>
</feature>
<feature type="compositionally biased region" description="Low complexity" evidence="2">
    <location>
        <begin position="133"/>
        <end position="161"/>
    </location>
</feature>
<dbReference type="InterPro" id="IPR001482">
    <property type="entry name" value="T2SS/T4SS_dom"/>
</dbReference>
<protein>
    <recommendedName>
        <fullName evidence="3">Bacterial type II secretion system protein E domain-containing protein</fullName>
    </recommendedName>
</protein>
<dbReference type="PANTHER" id="PTHR30486">
    <property type="entry name" value="TWITCHING MOTILITY PROTEIN PILT"/>
    <property type="match status" value="1"/>
</dbReference>
<accession>V7IFU5</accession>
<evidence type="ECO:0000256" key="2">
    <source>
        <dbReference type="SAM" id="MobiDB-lite"/>
    </source>
</evidence>
<dbReference type="HOGENOM" id="CLU_013446_4_5_4"/>
<dbReference type="Pfam" id="PF00437">
    <property type="entry name" value="T2SSE"/>
    <property type="match status" value="1"/>
</dbReference>
<dbReference type="Proteomes" id="UP000018554">
    <property type="component" value="Unassembled WGS sequence"/>
</dbReference>
<sequence length="565" mass="62332">MSNDQHKQNLAELLSEMANQGGDMPPEPTPVSSAMMPNGDLAAVESQLAAGTLDIPPLPDLPESAFGEPELVEPGFVAQPITPPAQPAQPVQQQAAQPQPQLKSKYAAALAPNAAQPMQAPAKPAQPAPQQPAPAQAQAQPQPQPTPQHQAAPQQPAARPAPAAPNHPPLHAAPAQPVGHGPNQHLTRERAKLHPLLEKMADESLKRNASDIFISSNFPPSFKIDGTLVPIPVKPLTEDEAAQIVYSTFNDEQKAKFPVEWELNYSLQSQNGIRFRVNAYHEQGRIGLVMRRITTNILTIDDLRLPQVLKELSMRKRGLIILAGPTGSGKSTSQAAMLDWRNKHSAGHIVTIEDPIEYIHSPIKSIITQREVGLDTHSWGAAVQSAMRQAPDVVCVGEVRNEHSMEYALQLAQTGHLCFFTIHATNASQTVERIMNLYPEERHPQILMDLALNLVAIIGQRLVLKKGGKGRNAIIDLLINTPAMQDHVFKNQLLEARELMERAEDDGMQTFDQDLFRLYINNEIDYDEALRQAESANDLRLRIKLYEEGRESTHIFERVNDLNLM</sequence>
<feature type="region of interest" description="Disordered" evidence="2">
    <location>
        <begin position="53"/>
        <end position="185"/>
    </location>
</feature>
<proteinExistence type="inferred from homology"/>
<evidence type="ECO:0000259" key="3">
    <source>
        <dbReference type="Pfam" id="PF00437"/>
    </source>
</evidence>
<dbReference type="NCBIfam" id="TIGR01420">
    <property type="entry name" value="pilT_fam"/>
    <property type="match status" value="1"/>
</dbReference>
<comment type="similarity">
    <text evidence="1">Belongs to the GSP E family.</text>
</comment>
<dbReference type="GO" id="GO:0005524">
    <property type="term" value="F:ATP binding"/>
    <property type="evidence" value="ECO:0007669"/>
    <property type="project" value="InterPro"/>
</dbReference>